<dbReference type="EMBL" id="CACRXK020000603">
    <property type="protein sequence ID" value="CAB3983361.1"/>
    <property type="molecule type" value="Genomic_DNA"/>
</dbReference>
<reference evidence="1" key="1">
    <citation type="submission" date="2020-04" db="EMBL/GenBank/DDBJ databases">
        <authorList>
            <person name="Alioto T."/>
            <person name="Alioto T."/>
            <person name="Gomez Garrido J."/>
        </authorList>
    </citation>
    <scope>NUCLEOTIDE SEQUENCE</scope>
    <source>
        <strain evidence="1">A484AB</strain>
    </source>
</reference>
<name>A0A6S7GDP1_PARCT</name>
<accession>A0A6S7GDP1</accession>
<sequence length="627" mass="71403">MADKRYKPLNSKIPVLSKNYRSVLRHVRLEKELIEKEQAQVSSLKKDLDALKATETRKASTSTFDRFESSLHAERPVYSGKSDLRTTITTPKGTKRKSERYYDGMILTPRGSTKSVGKKGVKTGSSSVSTSNIDSIMDEFGAMEILDESHSTVESTSDTQLALQAEVPCFQDKLQNAEEATCLDEFSSQNKELKKHIKTVTDQFSEYVALSEKIIGKQSYIIELYHHIVTNGGTLGGLLSLSERCEITNEIKKVRGIFNLGIRNKEVKDLVPIFKPTLFNTLMGKLKSDCPTITCILEQLVLSTKNAGRIASCRRNIIKTPAMKMKAAIHLLSSLMDVRDQNSSNDVPILFGLLCMCFGAGPSLIELLQRLRLSESYQVLIKVLKRQLEHYKLLIKERVSDTNPVITYQDNMQLMRTSLRHLRLSKLQKDKATQNKMWDFTVRENHPQHKKEWESFKEINLLRKMDVALNTVHIDQSVLKSMSSEKMKEFTSAEATSTKKYEIDVSPIPEEFPDMGTKAADIYPLPLSHENQCTTLGVANNLELFQEEFDFKSNKNVKYLPLKSSGKEFDLEQAYKRFAFLRKLDRHKEQQEKYENTLRGCTSSEQSDHVEEAFVVVESESEDSDDE</sequence>
<dbReference type="Proteomes" id="UP001152795">
    <property type="component" value="Unassembled WGS sequence"/>
</dbReference>
<proteinExistence type="predicted"/>
<evidence type="ECO:0000313" key="1">
    <source>
        <dbReference type="EMBL" id="CAB3983361.1"/>
    </source>
</evidence>
<organism evidence="1 2">
    <name type="scientific">Paramuricea clavata</name>
    <name type="common">Red gorgonian</name>
    <name type="synonym">Violescent sea-whip</name>
    <dbReference type="NCBI Taxonomy" id="317549"/>
    <lineage>
        <taxon>Eukaryota</taxon>
        <taxon>Metazoa</taxon>
        <taxon>Cnidaria</taxon>
        <taxon>Anthozoa</taxon>
        <taxon>Octocorallia</taxon>
        <taxon>Malacalcyonacea</taxon>
        <taxon>Plexauridae</taxon>
        <taxon>Paramuricea</taxon>
    </lineage>
</organism>
<gene>
    <name evidence="1" type="ORF">PACLA_8A079263</name>
</gene>
<keyword evidence="2" id="KW-1185">Reference proteome</keyword>
<protein>
    <submittedName>
        <fullName evidence="1">Uncharacterized protein</fullName>
    </submittedName>
</protein>
<evidence type="ECO:0000313" key="2">
    <source>
        <dbReference type="Proteomes" id="UP001152795"/>
    </source>
</evidence>
<dbReference type="AlphaFoldDB" id="A0A6S7GDP1"/>
<comment type="caution">
    <text evidence="1">The sequence shown here is derived from an EMBL/GenBank/DDBJ whole genome shotgun (WGS) entry which is preliminary data.</text>
</comment>